<proteinExistence type="inferred from homology"/>
<evidence type="ECO:0000256" key="1">
    <source>
        <dbReference type="ARBA" id="ARBA00001971"/>
    </source>
</evidence>
<reference evidence="12" key="1">
    <citation type="submission" date="2020-06" db="EMBL/GenBank/DDBJ databases">
        <authorList>
            <person name="Li T."/>
            <person name="Hu X."/>
            <person name="Zhang T."/>
            <person name="Song X."/>
            <person name="Zhang H."/>
            <person name="Dai N."/>
            <person name="Sheng W."/>
            <person name="Hou X."/>
            <person name="Wei L."/>
        </authorList>
    </citation>
    <scope>NUCLEOTIDE SEQUENCE</scope>
    <source>
        <strain evidence="12">3651</strain>
        <tissue evidence="12">Leaf</tissue>
    </source>
</reference>
<evidence type="ECO:0000256" key="11">
    <source>
        <dbReference type="ARBA" id="ARBA00023136"/>
    </source>
</evidence>
<keyword evidence="4" id="KW-0349">Heme</keyword>
<keyword evidence="11" id="KW-0472">Membrane</keyword>
<keyword evidence="7" id="KW-1133">Transmembrane helix</keyword>
<keyword evidence="6" id="KW-0479">Metal-binding</keyword>
<dbReference type="GO" id="GO:0005506">
    <property type="term" value="F:iron ion binding"/>
    <property type="evidence" value="ECO:0007669"/>
    <property type="project" value="InterPro"/>
</dbReference>
<keyword evidence="13" id="KW-1185">Reference proteome</keyword>
<dbReference type="GO" id="GO:0020037">
    <property type="term" value="F:heme binding"/>
    <property type="evidence" value="ECO:0007669"/>
    <property type="project" value="InterPro"/>
</dbReference>
<dbReference type="Gene3D" id="1.10.630.10">
    <property type="entry name" value="Cytochrome P450"/>
    <property type="match status" value="1"/>
</dbReference>
<protein>
    <submittedName>
        <fullName evidence="12">Cytochrome</fullName>
    </submittedName>
</protein>
<dbReference type="GO" id="GO:0016705">
    <property type="term" value="F:oxidoreductase activity, acting on paired donors, with incorporation or reduction of molecular oxygen"/>
    <property type="evidence" value="ECO:0007669"/>
    <property type="project" value="InterPro"/>
</dbReference>
<name>A0AAE1YCS1_9LAMI</name>
<dbReference type="InterPro" id="IPR001128">
    <property type="entry name" value="Cyt_P450"/>
</dbReference>
<evidence type="ECO:0000313" key="13">
    <source>
        <dbReference type="Proteomes" id="UP001293254"/>
    </source>
</evidence>
<evidence type="ECO:0000313" key="12">
    <source>
        <dbReference type="EMBL" id="KAK4427198.1"/>
    </source>
</evidence>
<evidence type="ECO:0000256" key="10">
    <source>
        <dbReference type="ARBA" id="ARBA00023033"/>
    </source>
</evidence>
<dbReference type="AlphaFoldDB" id="A0AAE1YCS1"/>
<dbReference type="EMBL" id="JACGWO010000005">
    <property type="protein sequence ID" value="KAK4427198.1"/>
    <property type="molecule type" value="Genomic_DNA"/>
</dbReference>
<keyword evidence="9" id="KW-0408">Iron</keyword>
<dbReference type="PANTHER" id="PTHR47955">
    <property type="entry name" value="CYTOCHROME P450 FAMILY 71 PROTEIN"/>
    <property type="match status" value="1"/>
</dbReference>
<accession>A0AAE1YCS1</accession>
<evidence type="ECO:0000256" key="5">
    <source>
        <dbReference type="ARBA" id="ARBA00022692"/>
    </source>
</evidence>
<gene>
    <name evidence="12" type="ORF">Salat_1488700</name>
</gene>
<dbReference type="Proteomes" id="UP001293254">
    <property type="component" value="Unassembled WGS sequence"/>
</dbReference>
<dbReference type="Pfam" id="PF00067">
    <property type="entry name" value="p450"/>
    <property type="match status" value="1"/>
</dbReference>
<comment type="similarity">
    <text evidence="3">Belongs to the cytochrome P450 family.</text>
</comment>
<dbReference type="InterPro" id="IPR036396">
    <property type="entry name" value="Cyt_P450_sf"/>
</dbReference>
<evidence type="ECO:0000256" key="8">
    <source>
        <dbReference type="ARBA" id="ARBA00023002"/>
    </source>
</evidence>
<evidence type="ECO:0000256" key="6">
    <source>
        <dbReference type="ARBA" id="ARBA00022723"/>
    </source>
</evidence>
<keyword evidence="8" id="KW-0560">Oxidoreductase</keyword>
<organism evidence="12 13">
    <name type="scientific">Sesamum alatum</name>
    <dbReference type="NCBI Taxonomy" id="300844"/>
    <lineage>
        <taxon>Eukaryota</taxon>
        <taxon>Viridiplantae</taxon>
        <taxon>Streptophyta</taxon>
        <taxon>Embryophyta</taxon>
        <taxon>Tracheophyta</taxon>
        <taxon>Spermatophyta</taxon>
        <taxon>Magnoliopsida</taxon>
        <taxon>eudicotyledons</taxon>
        <taxon>Gunneridae</taxon>
        <taxon>Pentapetalae</taxon>
        <taxon>asterids</taxon>
        <taxon>lamiids</taxon>
        <taxon>Lamiales</taxon>
        <taxon>Pedaliaceae</taxon>
        <taxon>Sesamum</taxon>
    </lineage>
</organism>
<evidence type="ECO:0000256" key="4">
    <source>
        <dbReference type="ARBA" id="ARBA00022617"/>
    </source>
</evidence>
<dbReference type="GO" id="GO:0016020">
    <property type="term" value="C:membrane"/>
    <property type="evidence" value="ECO:0007669"/>
    <property type="project" value="UniProtKB-SubCell"/>
</dbReference>
<evidence type="ECO:0000256" key="7">
    <source>
        <dbReference type="ARBA" id="ARBA00022989"/>
    </source>
</evidence>
<dbReference type="SUPFAM" id="SSF48264">
    <property type="entry name" value="Cytochrome P450"/>
    <property type="match status" value="1"/>
</dbReference>
<reference evidence="12" key="2">
    <citation type="journal article" date="2024" name="Plant">
        <title>Genomic evolution and insights into agronomic trait innovations of Sesamum species.</title>
        <authorList>
            <person name="Miao H."/>
            <person name="Wang L."/>
            <person name="Qu L."/>
            <person name="Liu H."/>
            <person name="Sun Y."/>
            <person name="Le M."/>
            <person name="Wang Q."/>
            <person name="Wei S."/>
            <person name="Zheng Y."/>
            <person name="Lin W."/>
            <person name="Duan Y."/>
            <person name="Cao H."/>
            <person name="Xiong S."/>
            <person name="Wang X."/>
            <person name="Wei L."/>
            <person name="Li C."/>
            <person name="Ma Q."/>
            <person name="Ju M."/>
            <person name="Zhao R."/>
            <person name="Li G."/>
            <person name="Mu C."/>
            <person name="Tian Q."/>
            <person name="Mei H."/>
            <person name="Zhang T."/>
            <person name="Gao T."/>
            <person name="Zhang H."/>
        </authorList>
    </citation>
    <scope>NUCLEOTIDE SEQUENCE</scope>
    <source>
        <strain evidence="12">3651</strain>
    </source>
</reference>
<sequence>MKLGYRPLVVISSASVVKEIMKSHDLVFSGRPLRVALNRLSYDGLGIEFISYSDLWKEMRRISNLNFLSPKQVKVFRPVRVDEVSRMINKISRDALDTVVINMVSRMALGKSRVDEGFASRFYQLFHDVQRVMVAFCVEDYFPSLGWIDKISGKRRKLEQTFRKLDCFYEELIEEHLDINRPKSMVGDILDILLGLKRDGLSSIPLTMDHVKALLMVIFKFLEYLFLSFPS</sequence>
<evidence type="ECO:0000256" key="9">
    <source>
        <dbReference type="ARBA" id="ARBA00023004"/>
    </source>
</evidence>
<evidence type="ECO:0000256" key="3">
    <source>
        <dbReference type="ARBA" id="ARBA00010617"/>
    </source>
</evidence>
<comment type="caution">
    <text evidence="12">The sequence shown here is derived from an EMBL/GenBank/DDBJ whole genome shotgun (WGS) entry which is preliminary data.</text>
</comment>
<keyword evidence="5" id="KW-0812">Transmembrane</keyword>
<evidence type="ECO:0000256" key="2">
    <source>
        <dbReference type="ARBA" id="ARBA00004167"/>
    </source>
</evidence>
<dbReference type="PANTHER" id="PTHR47955:SF22">
    <property type="entry name" value="CYTOCHROME P450 83B1-LIKE"/>
    <property type="match status" value="1"/>
</dbReference>
<keyword evidence="10" id="KW-0503">Monooxygenase</keyword>
<comment type="cofactor">
    <cofactor evidence="1">
        <name>heme</name>
        <dbReference type="ChEBI" id="CHEBI:30413"/>
    </cofactor>
</comment>
<dbReference type="GO" id="GO:0004497">
    <property type="term" value="F:monooxygenase activity"/>
    <property type="evidence" value="ECO:0007669"/>
    <property type="project" value="UniProtKB-KW"/>
</dbReference>
<comment type="subcellular location">
    <subcellularLocation>
        <location evidence="2">Membrane</location>
        <topology evidence="2">Single-pass membrane protein</topology>
    </subcellularLocation>
</comment>